<reference evidence="1 2" key="1">
    <citation type="submission" date="2021-06" db="EMBL/GenBank/DDBJ databases">
        <title>Caerostris darwini draft genome.</title>
        <authorList>
            <person name="Kono N."/>
            <person name="Arakawa K."/>
        </authorList>
    </citation>
    <scope>NUCLEOTIDE SEQUENCE [LARGE SCALE GENOMIC DNA]</scope>
</reference>
<evidence type="ECO:0000313" key="2">
    <source>
        <dbReference type="Proteomes" id="UP001054837"/>
    </source>
</evidence>
<keyword evidence="2" id="KW-1185">Reference proteome</keyword>
<gene>
    <name evidence="1" type="ORF">CDAR_400021</name>
</gene>
<organism evidence="1 2">
    <name type="scientific">Caerostris darwini</name>
    <dbReference type="NCBI Taxonomy" id="1538125"/>
    <lineage>
        <taxon>Eukaryota</taxon>
        <taxon>Metazoa</taxon>
        <taxon>Ecdysozoa</taxon>
        <taxon>Arthropoda</taxon>
        <taxon>Chelicerata</taxon>
        <taxon>Arachnida</taxon>
        <taxon>Araneae</taxon>
        <taxon>Araneomorphae</taxon>
        <taxon>Entelegynae</taxon>
        <taxon>Araneoidea</taxon>
        <taxon>Araneidae</taxon>
        <taxon>Caerostris</taxon>
    </lineage>
</organism>
<dbReference type="AlphaFoldDB" id="A0AAV4V7H3"/>
<evidence type="ECO:0000313" key="1">
    <source>
        <dbReference type="EMBL" id="GIY66172.1"/>
    </source>
</evidence>
<sequence length="91" mass="10326">MCGALVPRKLLQFEVREDVSGVLRAHPTTLRTLAADPIPPFKNLPNHQCGEDGKDHFVLVPTRLGRYHRGKYSGISYRNNTERENTLKLDV</sequence>
<name>A0AAV4V7H3_9ARAC</name>
<dbReference type="EMBL" id="BPLQ01012546">
    <property type="protein sequence ID" value="GIY66172.1"/>
    <property type="molecule type" value="Genomic_DNA"/>
</dbReference>
<proteinExistence type="predicted"/>
<comment type="caution">
    <text evidence="1">The sequence shown here is derived from an EMBL/GenBank/DDBJ whole genome shotgun (WGS) entry which is preliminary data.</text>
</comment>
<accession>A0AAV4V7H3</accession>
<dbReference type="Proteomes" id="UP001054837">
    <property type="component" value="Unassembled WGS sequence"/>
</dbReference>
<protein>
    <submittedName>
        <fullName evidence="1">Uncharacterized protein</fullName>
    </submittedName>
</protein>